<dbReference type="PANTHER" id="PTHR40078">
    <property type="entry name" value="INTEGRAL MEMBRANE PROTEIN-RELATED"/>
    <property type="match status" value="1"/>
</dbReference>
<reference evidence="2 3" key="1">
    <citation type="submission" date="2015-02" db="EMBL/GenBank/DDBJ databases">
        <title>Draft genome sequences of ten Microbacterium spp. with emphasis on heavy metal contaminated environments.</title>
        <authorList>
            <person name="Corretto E."/>
        </authorList>
    </citation>
    <scope>NUCLEOTIDE SEQUENCE [LARGE SCALE GENOMIC DNA]</scope>
    <source>
        <strain evidence="2 3">BEL163</strain>
    </source>
</reference>
<evidence type="ECO:0000313" key="3">
    <source>
        <dbReference type="Proteomes" id="UP000033725"/>
    </source>
</evidence>
<evidence type="ECO:0000313" key="2">
    <source>
        <dbReference type="EMBL" id="KJL19678.1"/>
    </source>
</evidence>
<keyword evidence="1" id="KW-1133">Transmembrane helix</keyword>
<dbReference type="InterPro" id="IPR038750">
    <property type="entry name" value="YczE/YyaS-like"/>
</dbReference>
<proteinExistence type="predicted"/>
<dbReference type="PATRIC" id="fig|82380.10.peg.3029"/>
<organism evidence="2 3">
    <name type="scientific">Microbacterium oxydans</name>
    <dbReference type="NCBI Taxonomy" id="82380"/>
    <lineage>
        <taxon>Bacteria</taxon>
        <taxon>Bacillati</taxon>
        <taxon>Actinomycetota</taxon>
        <taxon>Actinomycetes</taxon>
        <taxon>Micrococcales</taxon>
        <taxon>Microbacteriaceae</taxon>
        <taxon>Microbacterium</taxon>
    </lineage>
</organism>
<comment type="caution">
    <text evidence="2">The sequence shown here is derived from an EMBL/GenBank/DDBJ whole genome shotgun (WGS) entry which is preliminary data.</text>
</comment>
<name>A0A0F0KFQ1_9MICO</name>
<sequence>MLLRSVLLPITASSRRDLVERLGQLLVGLFLYGVALGFMVRGGIGVAPWDVLALGLAGQTGLGYGVMTVLVSIVVLLLWIPLRQRVGLGTVLNALLVGPSADLALALIPTPSSVWIGAPMFVFGLLLLAFATGLYIAADFGPGPRDGLMTGLVRRTGWAVWLVRTLIEGSVLLVGFLLGGPVGVGTVLFAFGVGPLIGWFLPRITRMRESRSQRLGSLRSA</sequence>
<dbReference type="Proteomes" id="UP000033725">
    <property type="component" value="Unassembled WGS sequence"/>
</dbReference>
<feature type="transmembrane region" description="Helical" evidence="1">
    <location>
        <begin position="184"/>
        <end position="201"/>
    </location>
</feature>
<dbReference type="EMBL" id="JYIV01000029">
    <property type="protein sequence ID" value="KJL19678.1"/>
    <property type="molecule type" value="Genomic_DNA"/>
</dbReference>
<keyword evidence="1" id="KW-0472">Membrane</keyword>
<keyword evidence="1" id="KW-0812">Transmembrane</keyword>
<feature type="transmembrane region" description="Helical" evidence="1">
    <location>
        <begin position="61"/>
        <end position="80"/>
    </location>
</feature>
<accession>A0A0F0KFQ1</accession>
<gene>
    <name evidence="2" type="ORF">RN51_03022</name>
</gene>
<dbReference type="PANTHER" id="PTHR40078:SF1">
    <property type="entry name" value="INTEGRAL MEMBRANE PROTEIN"/>
    <property type="match status" value="1"/>
</dbReference>
<dbReference type="Pfam" id="PF19700">
    <property type="entry name" value="DUF6198"/>
    <property type="match status" value="1"/>
</dbReference>
<evidence type="ECO:0000256" key="1">
    <source>
        <dbReference type="SAM" id="Phobius"/>
    </source>
</evidence>
<feature type="transmembrane region" description="Helical" evidence="1">
    <location>
        <begin position="87"/>
        <end position="108"/>
    </location>
</feature>
<dbReference type="OrthoDB" id="154912at2"/>
<feature type="transmembrane region" description="Helical" evidence="1">
    <location>
        <begin position="158"/>
        <end position="178"/>
    </location>
</feature>
<dbReference type="RefSeq" id="WP_045264840.1">
    <property type="nucleotide sequence ID" value="NZ_JYIV01000029.1"/>
</dbReference>
<feature type="transmembrane region" description="Helical" evidence="1">
    <location>
        <begin position="114"/>
        <end position="137"/>
    </location>
</feature>
<dbReference type="AlphaFoldDB" id="A0A0F0KFQ1"/>
<feature type="transmembrane region" description="Helical" evidence="1">
    <location>
        <begin position="25"/>
        <end position="49"/>
    </location>
</feature>
<evidence type="ECO:0008006" key="4">
    <source>
        <dbReference type="Google" id="ProtNLM"/>
    </source>
</evidence>
<protein>
    <recommendedName>
        <fullName evidence="4">Membrane protein YczE</fullName>
    </recommendedName>
</protein>